<evidence type="ECO:0000313" key="2">
    <source>
        <dbReference type="Proteomes" id="UP001392437"/>
    </source>
</evidence>
<dbReference type="InterPro" id="IPR012901">
    <property type="entry name" value="CARME"/>
</dbReference>
<proteinExistence type="predicted"/>
<reference evidence="1 2" key="1">
    <citation type="submission" date="2023-01" db="EMBL/GenBank/DDBJ databases">
        <title>Analysis of 21 Apiospora genomes using comparative genomics revels a genus with tremendous synthesis potential of carbohydrate active enzymes and secondary metabolites.</title>
        <authorList>
            <person name="Sorensen T."/>
        </authorList>
    </citation>
    <scope>NUCLEOTIDE SEQUENCE [LARGE SCALE GENOMIC DNA]</scope>
    <source>
        <strain evidence="1 2">CBS 117206</strain>
    </source>
</reference>
<accession>A0AAW0R272</accession>
<dbReference type="PANTHER" id="PTHR12303">
    <property type="entry name" value="CARNOSINE N-METHYLTRANSFERASE"/>
    <property type="match status" value="1"/>
</dbReference>
<organism evidence="1 2">
    <name type="scientific">Apiospora kogelbergensis</name>
    <dbReference type="NCBI Taxonomy" id="1337665"/>
    <lineage>
        <taxon>Eukaryota</taxon>
        <taxon>Fungi</taxon>
        <taxon>Dikarya</taxon>
        <taxon>Ascomycota</taxon>
        <taxon>Pezizomycotina</taxon>
        <taxon>Sordariomycetes</taxon>
        <taxon>Xylariomycetidae</taxon>
        <taxon>Amphisphaeriales</taxon>
        <taxon>Apiosporaceae</taxon>
        <taxon>Apiospora</taxon>
    </lineage>
</organism>
<gene>
    <name evidence="1" type="ORF">PG999_005477</name>
</gene>
<evidence type="ECO:0000313" key="1">
    <source>
        <dbReference type="EMBL" id="KAK8121357.1"/>
    </source>
</evidence>
<evidence type="ECO:0008006" key="3">
    <source>
        <dbReference type="Google" id="ProtNLM"/>
    </source>
</evidence>
<sequence length="392" mass="43502">MGRLARDQGTWNANHPRWRLLKAIDGFRSYRDANKAEVDRWREAYRHVGKDQKKLLESPAVNYRQKLNTLDHLIDRNALLSDAIAAHAQSFYAVSDPELSEFARDEAEAGRPAERVSVVQALKHYVRDWSVEGARERDPAFACLLRTLEGLYPDRLDGGNNNASAPPARVLVPGAGLGRLGYEVEALGGFEVTINEWSTYMIAAYRYLESHPAADSHVLHPFIDSLSHHATTTDLQRPIVFPSPESASLLNDPSRVLLVEGDFTTVFSSSSSSGSYDVIITYFFLDTARNLLSYLDTVFRLLRPGGHWLNLGPLLYGTGPWVQLSLDEIVRVTEDMGFELLDLDPVCGEPTFPGDAGSLGKVQGMEAIYGSNARGLTKSSYMAQSWVAQKAE</sequence>
<keyword evidence="2" id="KW-1185">Reference proteome</keyword>
<dbReference type="EMBL" id="JAQQWP010000004">
    <property type="protein sequence ID" value="KAK8121357.1"/>
    <property type="molecule type" value="Genomic_DNA"/>
</dbReference>
<dbReference type="Proteomes" id="UP001392437">
    <property type="component" value="Unassembled WGS sequence"/>
</dbReference>
<dbReference type="GO" id="GO:0008757">
    <property type="term" value="F:S-adenosylmethionine-dependent methyltransferase activity"/>
    <property type="evidence" value="ECO:0007669"/>
    <property type="project" value="InterPro"/>
</dbReference>
<dbReference type="AlphaFoldDB" id="A0AAW0R272"/>
<dbReference type="Gene3D" id="3.40.50.150">
    <property type="entry name" value="Vaccinia Virus protein VP39"/>
    <property type="match status" value="1"/>
</dbReference>
<dbReference type="Pfam" id="PF07942">
    <property type="entry name" value="CARME"/>
    <property type="match status" value="1"/>
</dbReference>
<dbReference type="PANTHER" id="PTHR12303:SF13">
    <property type="match status" value="1"/>
</dbReference>
<dbReference type="SMART" id="SM01296">
    <property type="entry name" value="N2227"/>
    <property type="match status" value="1"/>
</dbReference>
<protein>
    <recommendedName>
        <fullName evidence="3">N2227-domain-containing protein</fullName>
    </recommendedName>
</protein>
<comment type="caution">
    <text evidence="1">The sequence shown here is derived from an EMBL/GenBank/DDBJ whole genome shotgun (WGS) entry which is preliminary data.</text>
</comment>
<dbReference type="SUPFAM" id="SSF53335">
    <property type="entry name" value="S-adenosyl-L-methionine-dependent methyltransferases"/>
    <property type="match status" value="1"/>
</dbReference>
<dbReference type="CDD" id="cd02440">
    <property type="entry name" value="AdoMet_MTases"/>
    <property type="match status" value="1"/>
</dbReference>
<name>A0AAW0R272_9PEZI</name>
<dbReference type="InterPro" id="IPR029063">
    <property type="entry name" value="SAM-dependent_MTases_sf"/>
</dbReference>